<dbReference type="InterPro" id="IPR016187">
    <property type="entry name" value="CTDL_fold"/>
</dbReference>
<feature type="disulfide bond" evidence="8">
    <location>
        <begin position="582"/>
        <end position="594"/>
    </location>
</feature>
<keyword evidence="10" id="KW-0732">Signal</keyword>
<dbReference type="InterPro" id="IPR036055">
    <property type="entry name" value="LDL_receptor-like_sf"/>
</dbReference>
<evidence type="ECO:0000313" key="14">
    <source>
        <dbReference type="Proteomes" id="UP001497623"/>
    </source>
</evidence>
<evidence type="ECO:0000256" key="1">
    <source>
        <dbReference type="ARBA" id="ARBA00004167"/>
    </source>
</evidence>
<feature type="signal peptide" evidence="10">
    <location>
        <begin position="1"/>
        <end position="22"/>
    </location>
</feature>
<dbReference type="EMBL" id="CAXKWB010000932">
    <property type="protein sequence ID" value="CAL4062835.1"/>
    <property type="molecule type" value="Genomic_DNA"/>
</dbReference>
<feature type="compositionally biased region" description="Acidic residues" evidence="9">
    <location>
        <begin position="32"/>
        <end position="42"/>
    </location>
</feature>
<evidence type="ECO:0000256" key="2">
    <source>
        <dbReference type="ARBA" id="ARBA00004308"/>
    </source>
</evidence>
<dbReference type="GO" id="GO:0005886">
    <property type="term" value="C:plasma membrane"/>
    <property type="evidence" value="ECO:0007669"/>
    <property type="project" value="TreeGrafter"/>
</dbReference>
<dbReference type="SUPFAM" id="SSF57424">
    <property type="entry name" value="LDL receptor-like module"/>
    <property type="match status" value="4"/>
</dbReference>
<gene>
    <name evidence="13" type="ORF">MNOR_LOCUS2887</name>
</gene>
<dbReference type="InterPro" id="IPR000082">
    <property type="entry name" value="SEA_dom"/>
</dbReference>
<reference evidence="13 14" key="1">
    <citation type="submission" date="2024-05" db="EMBL/GenBank/DDBJ databases">
        <authorList>
            <person name="Wallberg A."/>
        </authorList>
    </citation>
    <scope>NUCLEOTIDE SEQUENCE [LARGE SCALE GENOMIC DNA]</scope>
</reference>
<accession>A0AAV2PPW2</accession>
<feature type="disulfide bond" evidence="8">
    <location>
        <begin position="247"/>
        <end position="262"/>
    </location>
</feature>
<feature type="disulfide bond" evidence="8">
    <location>
        <begin position="589"/>
        <end position="607"/>
    </location>
</feature>
<keyword evidence="3" id="KW-0812">Transmembrane</keyword>
<comment type="caution">
    <text evidence="13">The sequence shown here is derived from an EMBL/GenBank/DDBJ whole genome shotgun (WGS) entry which is preliminary data.</text>
</comment>
<dbReference type="AlphaFoldDB" id="A0AAV2PPW2"/>
<feature type="region of interest" description="Disordered" evidence="9">
    <location>
        <begin position="93"/>
        <end position="114"/>
    </location>
</feature>
<feature type="domain" description="C-type lectin" evidence="12">
    <location>
        <begin position="303"/>
        <end position="418"/>
    </location>
</feature>
<keyword evidence="6" id="KW-0472">Membrane</keyword>
<organism evidence="13 14">
    <name type="scientific">Meganyctiphanes norvegica</name>
    <name type="common">Northern krill</name>
    <name type="synonym">Thysanopoda norvegica</name>
    <dbReference type="NCBI Taxonomy" id="48144"/>
    <lineage>
        <taxon>Eukaryota</taxon>
        <taxon>Metazoa</taxon>
        <taxon>Ecdysozoa</taxon>
        <taxon>Arthropoda</taxon>
        <taxon>Crustacea</taxon>
        <taxon>Multicrustacea</taxon>
        <taxon>Malacostraca</taxon>
        <taxon>Eumalacostraca</taxon>
        <taxon>Eucarida</taxon>
        <taxon>Euphausiacea</taxon>
        <taxon>Euphausiidae</taxon>
        <taxon>Meganyctiphanes</taxon>
    </lineage>
</organism>
<feature type="disulfide bond" evidence="8">
    <location>
        <begin position="618"/>
        <end position="630"/>
    </location>
</feature>
<dbReference type="InterPro" id="IPR050685">
    <property type="entry name" value="LDLR"/>
</dbReference>
<sequence>MHLKLAILCVVATSATIRVTVADNPSSVVHQEDEDITFEDESSFSSRTKRETSEVSPVAAPVQDEDESLPSPIEAESLTALNRAKRQWFWGTTSDDEDADAEGSTDLGLEEGSGVGPERKWYLRCNLHVLRTYSSQYADRNSRTFQEFASSFNQAVTSLLQNVAGIQSVRLSRVRRSPSQQLEALLDINYSGSSNPEAEIKTILRRAFSSGRIGAFRVDDRNFTIDVSEENCLPDEINCDGSCATRCDGIRECSDGRDEFECTPSNTPPFIPDIVEVDTKATYDSSPSSGGDLSWCTSPLQTVGSQCFLFSEVLDAEQRMNRRLALSFCKENGGSLAEPDSLEILKAQYQGRTGERLWVGAKKSRGSSSFVWDIKQENVNASWITTSFFARGDCLQYRSGDGMLHQATCDKKVRFICERPNPNNPVPVPAPTRPRCRSDDQGPNRCEIGSTYACNCDGISECPGGSDERDCDTDYDYDLITTTLRPTTRRPLFPPSRLICRSDREGPFLCLDGRTYYCKCDGNTECPDGEDENIRECGFGCAPGEFSCDNGGKCVPLAKMCDDFQDCIDRTDELDCPSPNVCRTDQFRCNDGRCIENFRRCDYVVDCAGGEDEAQCPCDPPNYECNSGMCIDSEKRCDGTWDCDDGSDELISCPCHQDQFTCRDGLCVDQVLRCDGNPDCLDFSDEKNCPGKLRGNKYKI</sequence>
<evidence type="ECO:0000256" key="8">
    <source>
        <dbReference type="PROSITE-ProRule" id="PRU00124"/>
    </source>
</evidence>
<dbReference type="SUPFAM" id="SSF56436">
    <property type="entry name" value="C-type lectin-like"/>
    <property type="match status" value="1"/>
</dbReference>
<dbReference type="CDD" id="cd00037">
    <property type="entry name" value="CLECT"/>
    <property type="match status" value="1"/>
</dbReference>
<dbReference type="Pfam" id="PF00059">
    <property type="entry name" value="Lectin_C"/>
    <property type="match status" value="1"/>
</dbReference>
<evidence type="ECO:0000256" key="5">
    <source>
        <dbReference type="ARBA" id="ARBA00022989"/>
    </source>
</evidence>
<dbReference type="PROSITE" id="PS50041">
    <property type="entry name" value="C_TYPE_LECTIN_2"/>
    <property type="match status" value="1"/>
</dbReference>
<keyword evidence="5" id="KW-1133">Transmembrane helix</keyword>
<feature type="disulfide bond" evidence="8">
    <location>
        <begin position="655"/>
        <end position="667"/>
    </location>
</feature>
<dbReference type="PROSITE" id="PS50068">
    <property type="entry name" value="LDLRA_2"/>
    <property type="match status" value="5"/>
</dbReference>
<dbReference type="InterPro" id="IPR001304">
    <property type="entry name" value="C-type_lectin-like"/>
</dbReference>
<feature type="disulfide bond" evidence="8">
    <location>
        <begin position="625"/>
        <end position="643"/>
    </location>
</feature>
<dbReference type="PANTHER" id="PTHR24270">
    <property type="entry name" value="LOW-DENSITY LIPOPROTEIN RECEPTOR-RELATED"/>
    <property type="match status" value="1"/>
</dbReference>
<protein>
    <submittedName>
        <fullName evidence="13">Uncharacterized protein</fullName>
    </submittedName>
</protein>
<evidence type="ECO:0000256" key="7">
    <source>
        <dbReference type="ARBA" id="ARBA00023157"/>
    </source>
</evidence>
<evidence type="ECO:0000256" key="9">
    <source>
        <dbReference type="SAM" id="MobiDB-lite"/>
    </source>
</evidence>
<dbReference type="GO" id="GO:0016192">
    <property type="term" value="P:vesicle-mediated transport"/>
    <property type="evidence" value="ECO:0007669"/>
    <property type="project" value="UniProtKB-ARBA"/>
</dbReference>
<comment type="subcellular location">
    <subcellularLocation>
        <location evidence="2">Endomembrane system</location>
    </subcellularLocation>
    <subcellularLocation>
        <location evidence="1">Membrane</location>
        <topology evidence="1">Single-pass membrane protein</topology>
    </subcellularLocation>
</comment>
<dbReference type="Gene3D" id="4.10.400.10">
    <property type="entry name" value="Low-density Lipoprotein Receptor"/>
    <property type="match status" value="4"/>
</dbReference>
<dbReference type="PROSITE" id="PS01209">
    <property type="entry name" value="LDLRA_1"/>
    <property type="match status" value="2"/>
</dbReference>
<feature type="non-terminal residue" evidence="13">
    <location>
        <position position="700"/>
    </location>
</feature>
<comment type="caution">
    <text evidence="8">Lacks conserved residue(s) required for the propagation of feature annotation.</text>
</comment>
<dbReference type="Proteomes" id="UP001497623">
    <property type="component" value="Unassembled WGS sequence"/>
</dbReference>
<dbReference type="GO" id="GO:0012505">
    <property type="term" value="C:endomembrane system"/>
    <property type="evidence" value="ECO:0007669"/>
    <property type="project" value="UniProtKB-SubCell"/>
</dbReference>
<feature type="disulfide bond" evidence="8">
    <location>
        <begin position="674"/>
        <end position="689"/>
    </location>
</feature>
<keyword evidence="14" id="KW-1185">Reference proteome</keyword>
<dbReference type="InterPro" id="IPR002172">
    <property type="entry name" value="LDrepeatLR_classA_rpt"/>
</dbReference>
<dbReference type="InterPro" id="IPR016186">
    <property type="entry name" value="C-type_lectin-like/link_sf"/>
</dbReference>
<dbReference type="Pfam" id="PF00057">
    <property type="entry name" value="Ldl_recept_a"/>
    <property type="match status" value="4"/>
</dbReference>
<dbReference type="CDD" id="cd00112">
    <property type="entry name" value="LDLa"/>
    <property type="match status" value="4"/>
</dbReference>
<evidence type="ECO:0000256" key="3">
    <source>
        <dbReference type="ARBA" id="ARBA00022692"/>
    </source>
</evidence>
<evidence type="ECO:0000259" key="11">
    <source>
        <dbReference type="PROSITE" id="PS50024"/>
    </source>
</evidence>
<dbReference type="PRINTS" id="PR00261">
    <property type="entry name" value="LDLRECEPTOR"/>
</dbReference>
<feature type="region of interest" description="Disordered" evidence="9">
    <location>
        <begin position="28"/>
        <end position="73"/>
    </location>
</feature>
<feature type="compositionally biased region" description="Acidic residues" evidence="9">
    <location>
        <begin position="94"/>
        <end position="103"/>
    </location>
</feature>
<evidence type="ECO:0000256" key="4">
    <source>
        <dbReference type="ARBA" id="ARBA00022737"/>
    </source>
</evidence>
<evidence type="ECO:0000313" key="13">
    <source>
        <dbReference type="EMBL" id="CAL4062835.1"/>
    </source>
</evidence>
<feature type="disulfide bond" evidence="8">
    <location>
        <begin position="662"/>
        <end position="680"/>
    </location>
</feature>
<dbReference type="Gene3D" id="3.10.100.10">
    <property type="entry name" value="Mannose-Binding Protein A, subunit A"/>
    <property type="match status" value="1"/>
</dbReference>
<dbReference type="InterPro" id="IPR023415">
    <property type="entry name" value="LDLR_class-A_CS"/>
</dbReference>
<dbReference type="PROSITE" id="PS50024">
    <property type="entry name" value="SEA"/>
    <property type="match status" value="1"/>
</dbReference>
<feature type="disulfide bond" evidence="8">
    <location>
        <begin position="561"/>
        <end position="576"/>
    </location>
</feature>
<keyword evidence="4" id="KW-0677">Repeat</keyword>
<keyword evidence="7 8" id="KW-1015">Disulfide bond</keyword>
<feature type="disulfide bond" evidence="8">
    <location>
        <begin position="601"/>
        <end position="616"/>
    </location>
</feature>
<feature type="domain" description="SEA" evidence="11">
    <location>
        <begin position="119"/>
        <end position="230"/>
    </location>
</feature>
<evidence type="ECO:0000256" key="10">
    <source>
        <dbReference type="SAM" id="SignalP"/>
    </source>
</evidence>
<feature type="chain" id="PRO_5043517061" evidence="10">
    <location>
        <begin position="23"/>
        <end position="700"/>
    </location>
</feature>
<evidence type="ECO:0000256" key="6">
    <source>
        <dbReference type="ARBA" id="ARBA00023136"/>
    </source>
</evidence>
<dbReference type="SMART" id="SM00034">
    <property type="entry name" value="CLECT"/>
    <property type="match status" value="1"/>
</dbReference>
<evidence type="ECO:0000259" key="12">
    <source>
        <dbReference type="PROSITE" id="PS50041"/>
    </source>
</evidence>
<name>A0AAV2PPW2_MEGNR</name>
<proteinExistence type="predicted"/>
<dbReference type="PANTHER" id="PTHR24270:SF61">
    <property type="entry name" value="EGF-LIKE DOMAIN-CONTAINING PROTEIN"/>
    <property type="match status" value="1"/>
</dbReference>
<dbReference type="SMART" id="SM00192">
    <property type="entry name" value="LDLa"/>
    <property type="match status" value="6"/>
</dbReference>